<dbReference type="AlphaFoldDB" id="A0A7C4YSL3"/>
<proteinExistence type="predicted"/>
<protein>
    <submittedName>
        <fullName evidence="1">Uncharacterized protein</fullName>
    </submittedName>
</protein>
<reference evidence="1" key="1">
    <citation type="journal article" date="2020" name="mSystems">
        <title>Genome- and Community-Level Interaction Insights into Carbon Utilization and Element Cycling Functions of Hydrothermarchaeota in Hydrothermal Sediment.</title>
        <authorList>
            <person name="Zhou Z."/>
            <person name="Liu Y."/>
            <person name="Xu W."/>
            <person name="Pan J."/>
            <person name="Luo Z.H."/>
            <person name="Li M."/>
        </authorList>
    </citation>
    <scope>NUCLEOTIDE SEQUENCE [LARGE SCALE GENOMIC DNA]</scope>
    <source>
        <strain evidence="1">SpSt-780</strain>
    </source>
</reference>
<organism evidence="1">
    <name type="scientific">candidate division WOR-3 bacterium</name>
    <dbReference type="NCBI Taxonomy" id="2052148"/>
    <lineage>
        <taxon>Bacteria</taxon>
        <taxon>Bacteria division WOR-3</taxon>
    </lineage>
</organism>
<dbReference type="EMBL" id="DTHG01000092">
    <property type="protein sequence ID" value="HGW92368.1"/>
    <property type="molecule type" value="Genomic_DNA"/>
</dbReference>
<accession>A0A7C4YSL3</accession>
<comment type="caution">
    <text evidence="1">The sequence shown here is derived from an EMBL/GenBank/DDBJ whole genome shotgun (WGS) entry which is preliminary data.</text>
</comment>
<sequence length="119" mass="13788">MLFTRRPQDIFIQSGVKCIRFKGTDITADMLDFKDIEGDLFSQVEEVGSGTNKIINWCKEWELPEAEIGISGTSIFVRFRKDIFTEKYLEKLGLNERQIKAVLYAKTKGKITNKEYQNL</sequence>
<gene>
    <name evidence="1" type="ORF">ENV67_07515</name>
</gene>
<name>A0A7C4YSL3_UNCW3</name>
<evidence type="ECO:0000313" key="1">
    <source>
        <dbReference type="EMBL" id="HGW92368.1"/>
    </source>
</evidence>